<evidence type="ECO:0000259" key="2">
    <source>
        <dbReference type="Pfam" id="PF11929"/>
    </source>
</evidence>
<dbReference type="OrthoDB" id="673776at2759"/>
<dbReference type="SUPFAM" id="SSF48403">
    <property type="entry name" value="Ankyrin repeat"/>
    <property type="match status" value="2"/>
</dbReference>
<proteinExistence type="predicted"/>
<feature type="repeat" description="ANK" evidence="1">
    <location>
        <begin position="331"/>
        <end position="363"/>
    </location>
</feature>
<dbReference type="EMBL" id="DS113243">
    <property type="protein sequence ID" value="EAY16381.1"/>
    <property type="molecule type" value="Genomic_DNA"/>
</dbReference>
<dbReference type="AlphaFoldDB" id="A2DTA9"/>
<dbReference type="VEuPathDB" id="TrichDB:TVAGG3_0968070"/>
<dbReference type="InParanoid" id="A2DTA9"/>
<dbReference type="KEGG" id="tva:4774390"/>
<feature type="repeat" description="ANK" evidence="1">
    <location>
        <begin position="364"/>
        <end position="396"/>
    </location>
</feature>
<dbReference type="RefSeq" id="XP_001328604.1">
    <property type="nucleotide sequence ID" value="XM_001328569.1"/>
</dbReference>
<dbReference type="Gene3D" id="1.25.40.20">
    <property type="entry name" value="Ankyrin repeat-containing domain"/>
    <property type="match status" value="1"/>
</dbReference>
<feature type="repeat" description="ANK" evidence="1">
    <location>
        <begin position="240"/>
        <end position="272"/>
    </location>
</feature>
<name>A2DTA9_TRIV3</name>
<protein>
    <submittedName>
        <fullName evidence="3">Ankyrin repeat protein, putative</fullName>
    </submittedName>
</protein>
<dbReference type="Proteomes" id="UP000001542">
    <property type="component" value="Unassembled WGS sequence"/>
</dbReference>
<dbReference type="InterPro" id="IPR020683">
    <property type="entry name" value="DUF3447"/>
</dbReference>
<feature type="domain" description="DUF3447" evidence="2">
    <location>
        <begin position="93"/>
        <end position="168"/>
    </location>
</feature>
<dbReference type="Pfam" id="PF11929">
    <property type="entry name" value="DUF3447"/>
    <property type="match status" value="1"/>
</dbReference>
<dbReference type="PANTHER" id="PTHR24182">
    <property type="entry name" value="ANKYRIN REPEAT AND SOCS BOX CONTAINING 4"/>
    <property type="match status" value="1"/>
</dbReference>
<dbReference type="VEuPathDB" id="TrichDB:TVAG_182890"/>
<dbReference type="PROSITE" id="PS50088">
    <property type="entry name" value="ANK_REPEAT"/>
    <property type="match status" value="5"/>
</dbReference>
<evidence type="ECO:0000256" key="1">
    <source>
        <dbReference type="PROSITE-ProRule" id="PRU00023"/>
    </source>
</evidence>
<evidence type="ECO:0000313" key="4">
    <source>
        <dbReference type="Proteomes" id="UP000001542"/>
    </source>
</evidence>
<dbReference type="Pfam" id="PF12796">
    <property type="entry name" value="Ank_2"/>
    <property type="match status" value="1"/>
</dbReference>
<dbReference type="InterPro" id="IPR002110">
    <property type="entry name" value="Ankyrin_rpt"/>
</dbReference>
<dbReference type="eggNOG" id="KOG4177">
    <property type="taxonomic scope" value="Eukaryota"/>
</dbReference>
<feature type="repeat" description="ANK" evidence="1">
    <location>
        <begin position="273"/>
        <end position="305"/>
    </location>
</feature>
<sequence>MFYKEYGIKLGKSDDFEEIQFKNLNIHIENTIYRAIMYNDLERFISFTERDEFDKNQKLKSDLYPFSGKGYSLLELCCYHGAVDCFKLLRTKFHSEITQTCLQFSFLGGNPEIMSECLKYQTPNKECMRYAIISHNIDFVTFLMNEYNIEIKLEYCIQYKNLESFFVYLDQTNNIDQCFVYSISFDIPSLSEYLLSHGANVNEHDNEGYTALHKAIHKNDREIIDLLLSYNVDANEKDRWGNTALHTAVQKNNKEMVDLLISHGASLNEKDKMGNTALHKAVQENYIEIIDLLISHGANVNEHDNKGYTALHKAVGNSTKEIIDLFISHYTGKTTLYSAVPKNKKEIIELLISHGASVFEKDNMGNTALHKAVQENNKEMVDLLLSHGASVNEKDKMGNTAL</sequence>
<organism evidence="3 4">
    <name type="scientific">Trichomonas vaginalis (strain ATCC PRA-98 / G3)</name>
    <dbReference type="NCBI Taxonomy" id="412133"/>
    <lineage>
        <taxon>Eukaryota</taxon>
        <taxon>Metamonada</taxon>
        <taxon>Parabasalia</taxon>
        <taxon>Trichomonadida</taxon>
        <taxon>Trichomonadidae</taxon>
        <taxon>Trichomonas</taxon>
    </lineage>
</organism>
<dbReference type="SMART" id="SM00248">
    <property type="entry name" value="ANK"/>
    <property type="match status" value="8"/>
</dbReference>
<dbReference type="PROSITE" id="PS50297">
    <property type="entry name" value="ANK_REP_REGION"/>
    <property type="match status" value="5"/>
</dbReference>
<dbReference type="STRING" id="5722.A2DTA9"/>
<keyword evidence="1" id="KW-0040">ANK repeat</keyword>
<dbReference type="InterPro" id="IPR036770">
    <property type="entry name" value="Ankyrin_rpt-contain_sf"/>
</dbReference>
<dbReference type="PRINTS" id="PR01415">
    <property type="entry name" value="ANKYRIN"/>
</dbReference>
<feature type="repeat" description="ANK" evidence="1">
    <location>
        <begin position="207"/>
        <end position="239"/>
    </location>
</feature>
<accession>A2DTA9</accession>
<dbReference type="Pfam" id="PF00023">
    <property type="entry name" value="Ank"/>
    <property type="match status" value="1"/>
</dbReference>
<reference evidence="3" key="2">
    <citation type="journal article" date="2007" name="Science">
        <title>Draft genome sequence of the sexually transmitted pathogen Trichomonas vaginalis.</title>
        <authorList>
            <person name="Carlton J.M."/>
            <person name="Hirt R.P."/>
            <person name="Silva J.C."/>
            <person name="Delcher A.L."/>
            <person name="Schatz M."/>
            <person name="Zhao Q."/>
            <person name="Wortman J.R."/>
            <person name="Bidwell S.L."/>
            <person name="Alsmark U.C.M."/>
            <person name="Besteiro S."/>
            <person name="Sicheritz-Ponten T."/>
            <person name="Noel C.J."/>
            <person name="Dacks J.B."/>
            <person name="Foster P.G."/>
            <person name="Simillion C."/>
            <person name="Van de Peer Y."/>
            <person name="Miranda-Saavedra D."/>
            <person name="Barton G.J."/>
            <person name="Westrop G.D."/>
            <person name="Mueller S."/>
            <person name="Dessi D."/>
            <person name="Fiori P.L."/>
            <person name="Ren Q."/>
            <person name="Paulsen I."/>
            <person name="Zhang H."/>
            <person name="Bastida-Corcuera F.D."/>
            <person name="Simoes-Barbosa A."/>
            <person name="Brown M.T."/>
            <person name="Hayes R.D."/>
            <person name="Mukherjee M."/>
            <person name="Okumura C.Y."/>
            <person name="Schneider R."/>
            <person name="Smith A.J."/>
            <person name="Vanacova S."/>
            <person name="Villalvazo M."/>
            <person name="Haas B.J."/>
            <person name="Pertea M."/>
            <person name="Feldblyum T.V."/>
            <person name="Utterback T.R."/>
            <person name="Shu C.L."/>
            <person name="Osoegawa K."/>
            <person name="de Jong P.J."/>
            <person name="Hrdy I."/>
            <person name="Horvathova L."/>
            <person name="Zubacova Z."/>
            <person name="Dolezal P."/>
            <person name="Malik S.B."/>
            <person name="Logsdon J.M. Jr."/>
            <person name="Henze K."/>
            <person name="Gupta A."/>
            <person name="Wang C.C."/>
            <person name="Dunne R.L."/>
            <person name="Upcroft J.A."/>
            <person name="Upcroft P."/>
            <person name="White O."/>
            <person name="Salzberg S.L."/>
            <person name="Tang P."/>
            <person name="Chiu C.-H."/>
            <person name="Lee Y.-S."/>
            <person name="Embley T.M."/>
            <person name="Coombs G.H."/>
            <person name="Mottram J.C."/>
            <person name="Tachezy J."/>
            <person name="Fraser-Liggett C.M."/>
            <person name="Johnson P.J."/>
        </authorList>
    </citation>
    <scope>NUCLEOTIDE SEQUENCE [LARGE SCALE GENOMIC DNA]</scope>
    <source>
        <strain evidence="3">G3</strain>
    </source>
</reference>
<keyword evidence="4" id="KW-1185">Reference proteome</keyword>
<reference evidence="3" key="1">
    <citation type="submission" date="2006-10" db="EMBL/GenBank/DDBJ databases">
        <authorList>
            <person name="Amadeo P."/>
            <person name="Zhao Q."/>
            <person name="Wortman J."/>
            <person name="Fraser-Liggett C."/>
            <person name="Carlton J."/>
        </authorList>
    </citation>
    <scope>NUCLEOTIDE SEQUENCE</scope>
    <source>
        <strain evidence="3">G3</strain>
    </source>
</reference>
<dbReference type="PANTHER" id="PTHR24182:SF13">
    <property type="entry name" value="LD18443P"/>
    <property type="match status" value="1"/>
</dbReference>
<gene>
    <name evidence="3" type="ORF">TVAG_359900</name>
</gene>
<evidence type="ECO:0000313" key="3">
    <source>
        <dbReference type="EMBL" id="EAY16381.1"/>
    </source>
</evidence>